<evidence type="ECO:0000313" key="2">
    <source>
        <dbReference type="Proteomes" id="UP000176431"/>
    </source>
</evidence>
<accession>A0A1F5B3E4</accession>
<name>A0A1F5B3E4_9BACT</name>
<organism evidence="1 2">
    <name type="scientific">Candidatus Azambacteria bacterium RIFCSPHIGHO2_01_FULL_40_24</name>
    <dbReference type="NCBI Taxonomy" id="1797301"/>
    <lineage>
        <taxon>Bacteria</taxon>
        <taxon>Candidatus Azamiibacteriota</taxon>
    </lineage>
</organism>
<reference evidence="1 2" key="1">
    <citation type="journal article" date="2016" name="Nat. Commun.">
        <title>Thousands of microbial genomes shed light on interconnected biogeochemical processes in an aquifer system.</title>
        <authorList>
            <person name="Anantharaman K."/>
            <person name="Brown C.T."/>
            <person name="Hug L.A."/>
            <person name="Sharon I."/>
            <person name="Castelle C.J."/>
            <person name="Probst A.J."/>
            <person name="Thomas B.C."/>
            <person name="Singh A."/>
            <person name="Wilkins M.J."/>
            <person name="Karaoz U."/>
            <person name="Brodie E.L."/>
            <person name="Williams K.H."/>
            <person name="Hubbard S.S."/>
            <person name="Banfield J.F."/>
        </authorList>
    </citation>
    <scope>NUCLEOTIDE SEQUENCE [LARGE SCALE GENOMIC DNA]</scope>
</reference>
<gene>
    <name evidence="1" type="ORF">A2819_00135</name>
</gene>
<evidence type="ECO:0000313" key="1">
    <source>
        <dbReference type="EMBL" id="OGD25106.1"/>
    </source>
</evidence>
<proteinExistence type="predicted"/>
<dbReference type="EMBL" id="MEYK01000023">
    <property type="protein sequence ID" value="OGD25106.1"/>
    <property type="molecule type" value="Genomic_DNA"/>
</dbReference>
<protein>
    <submittedName>
        <fullName evidence="1">Uncharacterized protein</fullName>
    </submittedName>
</protein>
<sequence length="63" mass="7386">MLSKEAIEEFKTIYKKVFNEEISDEDALVRANKLLDLYKAMFESLVRAGQRKINTHEPINDNK</sequence>
<dbReference type="AlphaFoldDB" id="A0A1F5B3E4"/>
<comment type="caution">
    <text evidence="1">The sequence shown here is derived from an EMBL/GenBank/DDBJ whole genome shotgun (WGS) entry which is preliminary data.</text>
</comment>
<dbReference type="Proteomes" id="UP000176431">
    <property type="component" value="Unassembled WGS sequence"/>
</dbReference>